<dbReference type="EMBL" id="RWJN01000201">
    <property type="protein sequence ID" value="TCD65066.1"/>
    <property type="molecule type" value="Genomic_DNA"/>
</dbReference>
<dbReference type="Proteomes" id="UP000292702">
    <property type="component" value="Unassembled WGS sequence"/>
</dbReference>
<keyword evidence="3" id="KW-1185">Reference proteome</keyword>
<name>A0A4R0RDD2_9APHY</name>
<proteinExistence type="predicted"/>
<feature type="domain" description="F-box" evidence="1">
    <location>
        <begin position="12"/>
        <end position="57"/>
    </location>
</feature>
<gene>
    <name evidence="2" type="ORF">EIP91_003304</name>
</gene>
<dbReference type="SUPFAM" id="SSF52047">
    <property type="entry name" value="RNI-like"/>
    <property type="match status" value="1"/>
</dbReference>
<evidence type="ECO:0000313" key="3">
    <source>
        <dbReference type="Proteomes" id="UP000292702"/>
    </source>
</evidence>
<dbReference type="AlphaFoldDB" id="A0A4R0RDD2"/>
<evidence type="ECO:0000313" key="2">
    <source>
        <dbReference type="EMBL" id="TCD65066.1"/>
    </source>
</evidence>
<protein>
    <recommendedName>
        <fullName evidence="1">F-box domain-containing protein</fullName>
    </recommendedName>
</protein>
<dbReference type="Gene3D" id="1.20.1280.50">
    <property type="match status" value="1"/>
</dbReference>
<reference evidence="2 3" key="1">
    <citation type="submission" date="2018-11" db="EMBL/GenBank/DDBJ databases">
        <title>Genome assembly of Steccherinum ochraceum LE-BIN_3174, the white-rot fungus of the Steccherinaceae family (The Residual Polyporoid clade, Polyporales, Basidiomycota).</title>
        <authorList>
            <person name="Fedorova T.V."/>
            <person name="Glazunova O.A."/>
            <person name="Landesman E.O."/>
            <person name="Moiseenko K.V."/>
            <person name="Psurtseva N.V."/>
            <person name="Savinova O.S."/>
            <person name="Shakhova N.V."/>
            <person name="Tyazhelova T.V."/>
            <person name="Vasina D.V."/>
        </authorList>
    </citation>
    <scope>NUCLEOTIDE SEQUENCE [LARGE SCALE GENOMIC DNA]</scope>
    <source>
        <strain evidence="2 3">LE-BIN_3174</strain>
    </source>
</reference>
<dbReference type="InterPro" id="IPR001810">
    <property type="entry name" value="F-box_dom"/>
</dbReference>
<evidence type="ECO:0000259" key="1">
    <source>
        <dbReference type="Pfam" id="PF12937"/>
    </source>
</evidence>
<comment type="caution">
    <text evidence="2">The sequence shown here is derived from an EMBL/GenBank/DDBJ whole genome shotgun (WGS) entry which is preliminary data.</text>
</comment>
<organism evidence="2 3">
    <name type="scientific">Steccherinum ochraceum</name>
    <dbReference type="NCBI Taxonomy" id="92696"/>
    <lineage>
        <taxon>Eukaryota</taxon>
        <taxon>Fungi</taxon>
        <taxon>Dikarya</taxon>
        <taxon>Basidiomycota</taxon>
        <taxon>Agaricomycotina</taxon>
        <taxon>Agaricomycetes</taxon>
        <taxon>Polyporales</taxon>
        <taxon>Steccherinaceae</taxon>
        <taxon>Steccherinum</taxon>
    </lineage>
</organism>
<accession>A0A4R0RDD2</accession>
<dbReference type="Pfam" id="PF12937">
    <property type="entry name" value="F-box-like"/>
    <property type="match status" value="1"/>
</dbReference>
<dbReference type="SUPFAM" id="SSF81383">
    <property type="entry name" value="F-box domain"/>
    <property type="match status" value="1"/>
</dbReference>
<sequence>MSLSESRTGSLQLPTELVDQIISYVITQGERKDLKTCASVCKQWHAVSLRYLFRCVTFALYKEECLVFFRHLIELYPWLSSYIQQAKLAFKSRWGDVKYNTRDSLIEVLDALPQLAPQLQTLIFVDARCPHSWECRVLSRHLPSIAHITTLRLQSCVVRMSDIKMFLRGLPDLKHFEVSATSVLSGDSKAVLTSANAPKLLSLRINLQSTNKSATVQNPASKLLGLLTSSLAMNGVPALSLAADSGAVDMDEWPVIVKNLLRTLGPSLKYMRWSGDSDGLLLAGNKFDLSSNPQLHTLVISCTDCDLIFGVDTAQIMSIQSETLRRIMLPFGPYGANSQRDTVLAAYALLLAQKRFQGVTEIYLVRARYWLAKRTRSLEQCNEAARDIFEAFLARGVSVNVVEEQEAQLVADQWEQDTIAEAS</sequence>
<dbReference type="InterPro" id="IPR036047">
    <property type="entry name" value="F-box-like_dom_sf"/>
</dbReference>